<evidence type="ECO:0000313" key="2">
    <source>
        <dbReference type="EMBL" id="GAA0968949.1"/>
    </source>
</evidence>
<dbReference type="Pfam" id="PF05713">
    <property type="entry name" value="MobC"/>
    <property type="match status" value="1"/>
</dbReference>
<accession>A0ABN1S013</accession>
<proteinExistence type="predicted"/>
<organism evidence="2 3">
    <name type="scientific">Actinocorallia libanotica</name>
    <dbReference type="NCBI Taxonomy" id="46162"/>
    <lineage>
        <taxon>Bacteria</taxon>
        <taxon>Bacillati</taxon>
        <taxon>Actinomycetota</taxon>
        <taxon>Actinomycetes</taxon>
        <taxon>Streptosporangiales</taxon>
        <taxon>Thermomonosporaceae</taxon>
        <taxon>Actinocorallia</taxon>
    </lineage>
</organism>
<dbReference type="EMBL" id="BAAAHH010000060">
    <property type="protein sequence ID" value="GAA0968949.1"/>
    <property type="molecule type" value="Genomic_DNA"/>
</dbReference>
<dbReference type="Proteomes" id="UP001500665">
    <property type="component" value="Unassembled WGS sequence"/>
</dbReference>
<sequence length="125" mass="13517">MAQRRRRVPGGRRHQHLVRFDDAEQTIVAAAAAEAGLTVPHFIAETVLLAVRRRDRLSIADRLALSGQLGAHQRLLRALGNNINQLARTANSTGTVPAEIAPALRAVVNLVDRMGAFLDDLEGLG</sequence>
<protein>
    <recommendedName>
        <fullName evidence="1">Bacterial mobilisation domain-containing protein</fullName>
    </recommendedName>
</protein>
<evidence type="ECO:0000313" key="3">
    <source>
        <dbReference type="Proteomes" id="UP001500665"/>
    </source>
</evidence>
<reference evidence="2 3" key="1">
    <citation type="journal article" date="2019" name="Int. J. Syst. Evol. Microbiol.">
        <title>The Global Catalogue of Microorganisms (GCM) 10K type strain sequencing project: providing services to taxonomists for standard genome sequencing and annotation.</title>
        <authorList>
            <consortium name="The Broad Institute Genomics Platform"/>
            <consortium name="The Broad Institute Genome Sequencing Center for Infectious Disease"/>
            <person name="Wu L."/>
            <person name="Ma J."/>
        </authorList>
    </citation>
    <scope>NUCLEOTIDE SEQUENCE [LARGE SCALE GENOMIC DNA]</scope>
    <source>
        <strain evidence="2 3">JCM 10696</strain>
    </source>
</reference>
<dbReference type="RefSeq" id="WP_344247334.1">
    <property type="nucleotide sequence ID" value="NZ_BAAAHH010000060.1"/>
</dbReference>
<feature type="domain" description="Bacterial mobilisation" evidence="1">
    <location>
        <begin position="77"/>
        <end position="111"/>
    </location>
</feature>
<evidence type="ECO:0000259" key="1">
    <source>
        <dbReference type="Pfam" id="PF05713"/>
    </source>
</evidence>
<gene>
    <name evidence="2" type="ORF">GCM10009550_75130</name>
</gene>
<keyword evidence="3" id="KW-1185">Reference proteome</keyword>
<dbReference type="InterPro" id="IPR008687">
    <property type="entry name" value="MobC"/>
</dbReference>
<name>A0ABN1S013_9ACTN</name>
<comment type="caution">
    <text evidence="2">The sequence shown here is derived from an EMBL/GenBank/DDBJ whole genome shotgun (WGS) entry which is preliminary data.</text>
</comment>